<protein>
    <submittedName>
        <fullName evidence="5">Guanine deaminase</fullName>
        <ecNumber evidence="5">3.5.4.3</ecNumber>
    </submittedName>
</protein>
<keyword evidence="6" id="KW-1185">Reference proteome</keyword>
<dbReference type="PANTHER" id="PTHR11079">
    <property type="entry name" value="CYTOSINE DEAMINASE FAMILY MEMBER"/>
    <property type="match status" value="1"/>
</dbReference>
<dbReference type="PROSITE" id="PS00903">
    <property type="entry name" value="CYT_DCMP_DEAMINASES_1"/>
    <property type="match status" value="1"/>
</dbReference>
<dbReference type="GO" id="GO:0008892">
    <property type="term" value="F:guanine deaminase activity"/>
    <property type="evidence" value="ECO:0007669"/>
    <property type="project" value="UniProtKB-EC"/>
</dbReference>
<dbReference type="InterPro" id="IPR016192">
    <property type="entry name" value="APOBEC/CMP_deaminase_Zn-bd"/>
</dbReference>
<dbReference type="OrthoDB" id="9802676at2"/>
<evidence type="ECO:0000256" key="1">
    <source>
        <dbReference type="ARBA" id="ARBA00006576"/>
    </source>
</evidence>
<dbReference type="EC" id="3.5.4.3" evidence="5"/>
<dbReference type="InterPro" id="IPR002125">
    <property type="entry name" value="CMP_dCMP_dom"/>
</dbReference>
<dbReference type="GO" id="GO:0047974">
    <property type="term" value="F:guanosine deaminase activity"/>
    <property type="evidence" value="ECO:0007669"/>
    <property type="project" value="TreeGrafter"/>
</dbReference>
<dbReference type="GO" id="GO:0008270">
    <property type="term" value="F:zinc ion binding"/>
    <property type="evidence" value="ECO:0007669"/>
    <property type="project" value="InterPro"/>
</dbReference>
<dbReference type="Gene3D" id="3.40.140.10">
    <property type="entry name" value="Cytidine Deaminase, domain 2"/>
    <property type="match status" value="1"/>
</dbReference>
<dbReference type="Proteomes" id="UP000218263">
    <property type="component" value="Chromosome"/>
</dbReference>
<sequence>MEKEAIEKFMRMAIALSEQNVKQNLGGPFGAVVVKDGKAIAASANRVISETDPTAHAEVSAIRLACKELNTIDLSGCEIYTSCEPCPMCLGAIYWARIEKIYYANTQADAARIGFDDQLIYRELSCDMAERKLAFEQVLRNEGLAVFKLWETSAFKKQY</sequence>
<evidence type="ECO:0000256" key="4">
    <source>
        <dbReference type="ARBA" id="ARBA00022833"/>
    </source>
</evidence>
<name>A0A0X8X4A1_9SPHI</name>
<dbReference type="InterPro" id="IPR016193">
    <property type="entry name" value="Cytidine_deaminase-like"/>
</dbReference>
<evidence type="ECO:0000256" key="2">
    <source>
        <dbReference type="ARBA" id="ARBA00022723"/>
    </source>
</evidence>
<dbReference type="RefSeq" id="WP_096353634.1">
    <property type="nucleotide sequence ID" value="NZ_AP017313.1"/>
</dbReference>
<dbReference type="KEGG" id="mgot:MgSA37_03539"/>
<keyword evidence="2" id="KW-0479">Metal-binding</keyword>
<dbReference type="SUPFAM" id="SSF53927">
    <property type="entry name" value="Cytidine deaminase-like"/>
    <property type="match status" value="1"/>
</dbReference>
<proteinExistence type="inferred from homology"/>
<reference evidence="5 6" key="1">
    <citation type="submission" date="2015-12" db="EMBL/GenBank/DDBJ databases">
        <title>Genome sequence of Mucilaginibacter gotjawali.</title>
        <authorList>
            <person name="Lee J.S."/>
            <person name="Lee K.C."/>
            <person name="Kim K.K."/>
            <person name="Lee B.W."/>
        </authorList>
    </citation>
    <scope>NUCLEOTIDE SEQUENCE [LARGE SCALE GENOMIC DNA]</scope>
    <source>
        <strain evidence="5 6">SA3-7</strain>
    </source>
</reference>
<dbReference type="Pfam" id="PF00383">
    <property type="entry name" value="dCMP_cyt_deam_1"/>
    <property type="match status" value="1"/>
</dbReference>
<dbReference type="AlphaFoldDB" id="A0A0X8X4A1"/>
<dbReference type="PANTHER" id="PTHR11079:SF161">
    <property type="entry name" value="CMP_DCMP-TYPE DEAMINASE DOMAIN-CONTAINING PROTEIN"/>
    <property type="match status" value="1"/>
</dbReference>
<gene>
    <name evidence="5" type="primary">guaD</name>
    <name evidence="5" type="ORF">MgSA37_03539</name>
</gene>
<keyword evidence="3 5" id="KW-0378">Hydrolase</keyword>
<evidence type="ECO:0000256" key="3">
    <source>
        <dbReference type="ARBA" id="ARBA00022801"/>
    </source>
</evidence>
<dbReference type="PROSITE" id="PS51747">
    <property type="entry name" value="CYT_DCMP_DEAMINASES_2"/>
    <property type="match status" value="1"/>
</dbReference>
<comment type="similarity">
    <text evidence="1">Belongs to the cytidine and deoxycytidylate deaminase family.</text>
</comment>
<accession>A0A0X8X4A1</accession>
<dbReference type="FunFam" id="3.40.140.10:FF:000011">
    <property type="entry name" value="tRNA-specific adenosine deaminase"/>
    <property type="match status" value="1"/>
</dbReference>
<organism evidence="5 6">
    <name type="scientific">Mucilaginibacter gotjawali</name>
    <dbReference type="NCBI Taxonomy" id="1550579"/>
    <lineage>
        <taxon>Bacteria</taxon>
        <taxon>Pseudomonadati</taxon>
        <taxon>Bacteroidota</taxon>
        <taxon>Sphingobacteriia</taxon>
        <taxon>Sphingobacteriales</taxon>
        <taxon>Sphingobacteriaceae</taxon>
        <taxon>Mucilaginibacter</taxon>
    </lineage>
</organism>
<dbReference type="EMBL" id="AP017313">
    <property type="protein sequence ID" value="BAU55355.1"/>
    <property type="molecule type" value="Genomic_DNA"/>
</dbReference>
<dbReference type="GO" id="GO:0006152">
    <property type="term" value="P:purine nucleoside catabolic process"/>
    <property type="evidence" value="ECO:0007669"/>
    <property type="project" value="TreeGrafter"/>
</dbReference>
<evidence type="ECO:0000313" key="5">
    <source>
        <dbReference type="EMBL" id="BAU55355.1"/>
    </source>
</evidence>
<dbReference type="CDD" id="cd01285">
    <property type="entry name" value="nucleoside_deaminase"/>
    <property type="match status" value="1"/>
</dbReference>
<keyword evidence="4" id="KW-0862">Zinc</keyword>
<evidence type="ECO:0000313" key="6">
    <source>
        <dbReference type="Proteomes" id="UP000218263"/>
    </source>
</evidence>